<dbReference type="Proteomes" id="UP000753961">
    <property type="component" value="Unassembled WGS sequence"/>
</dbReference>
<organism evidence="9 10">
    <name type="scientific">Membranihabitans marinus</name>
    <dbReference type="NCBI Taxonomy" id="1227546"/>
    <lineage>
        <taxon>Bacteria</taxon>
        <taxon>Pseudomonadati</taxon>
        <taxon>Bacteroidota</taxon>
        <taxon>Saprospiria</taxon>
        <taxon>Saprospirales</taxon>
        <taxon>Saprospiraceae</taxon>
        <taxon>Membranihabitans</taxon>
    </lineage>
</organism>
<evidence type="ECO:0000256" key="6">
    <source>
        <dbReference type="ARBA" id="ARBA00022837"/>
    </source>
</evidence>
<evidence type="ECO:0000313" key="9">
    <source>
        <dbReference type="EMBL" id="MBY5958552.1"/>
    </source>
</evidence>
<dbReference type="PANTHER" id="PTHR33938">
    <property type="entry name" value="FERULOYL ESTERASE B-RELATED"/>
    <property type="match status" value="1"/>
</dbReference>
<dbReference type="GO" id="GO:0046872">
    <property type="term" value="F:metal ion binding"/>
    <property type="evidence" value="ECO:0007669"/>
    <property type="project" value="UniProtKB-KW"/>
</dbReference>
<dbReference type="PANTHER" id="PTHR33938:SF15">
    <property type="entry name" value="FERULOYL ESTERASE B-RELATED"/>
    <property type="match status" value="1"/>
</dbReference>
<evidence type="ECO:0000256" key="8">
    <source>
        <dbReference type="SAM" id="MobiDB-lite"/>
    </source>
</evidence>
<protein>
    <submittedName>
        <fullName evidence="9">Tannase/feruloyl esterase family alpha/beta hydrolase</fullName>
    </submittedName>
</protein>
<evidence type="ECO:0000256" key="3">
    <source>
        <dbReference type="ARBA" id="ARBA00022723"/>
    </source>
</evidence>
<comment type="similarity">
    <text evidence="1">Belongs to the tannase family.</text>
</comment>
<name>A0A953HMV6_9BACT</name>
<proteinExistence type="inferred from homology"/>
<evidence type="ECO:0000313" key="10">
    <source>
        <dbReference type="Proteomes" id="UP000753961"/>
    </source>
</evidence>
<keyword evidence="2" id="KW-0719">Serine esterase</keyword>
<evidence type="ECO:0000256" key="1">
    <source>
        <dbReference type="ARBA" id="ARBA00006249"/>
    </source>
</evidence>
<evidence type="ECO:0000256" key="7">
    <source>
        <dbReference type="ARBA" id="ARBA00023157"/>
    </source>
</evidence>
<keyword evidence="3" id="KW-0479">Metal-binding</keyword>
<dbReference type="InterPro" id="IPR029058">
    <property type="entry name" value="AB_hydrolase_fold"/>
</dbReference>
<evidence type="ECO:0000256" key="4">
    <source>
        <dbReference type="ARBA" id="ARBA00022729"/>
    </source>
</evidence>
<keyword evidence="5 9" id="KW-0378">Hydrolase</keyword>
<keyword evidence="6" id="KW-0106">Calcium</keyword>
<dbReference type="EMBL" id="JAHVHU010000009">
    <property type="protein sequence ID" value="MBY5958552.1"/>
    <property type="molecule type" value="Genomic_DNA"/>
</dbReference>
<sequence length="511" mass="57124">MTALFPRTILILFLLLTSGVLIGQEEKSNSPCLTPEQLQKIQLPEVQIHKVLPSNDPVPHISFLGTIGQEIQFELLLPREWNGRFAMGGGGGFVGSIQNSAEFSLSRGFATAGTDTGHQGSGHRATWAKNNIERQLNFGYMAIHRTAVVAKEIIRQYYCSSSEYSYFLGCSRGGGQAMMEAQRFPEDFDGIVAGAPAFTWPALGTEFIQNSQAIYPRKLNEPILTRADLTLLEQLILEQCDTLDGLRDGIINDPRKCTINYTVFPTCDTPEDKDCFTQDQLDAIKTVYRGVVLNGREVYPGFPYGAEGQPGGWFPWIVGLPSDTALFERTGLQYRYGSEVFRYFVYHDSAWDYQSADFTNFFDESKFASSFLDATSTDYASFEARGGKMIIYHGWNDPALSAFSTIDHYEAALAKDSRLPDYLRLFLLPGVLHCAGGPGPHQTDWLVHIQNWVEKGKAPDEVIVSKKHGPDTLMSRPVYPYPYLSQYKGVGDPNQANSFHKTRSNPHDIKR</sequence>
<feature type="region of interest" description="Disordered" evidence="8">
    <location>
        <begin position="490"/>
        <end position="511"/>
    </location>
</feature>
<gene>
    <name evidence="9" type="ORF">KUV50_10440</name>
</gene>
<dbReference type="GO" id="GO:0052689">
    <property type="term" value="F:carboxylic ester hydrolase activity"/>
    <property type="evidence" value="ECO:0007669"/>
    <property type="project" value="UniProtKB-KW"/>
</dbReference>
<reference evidence="9" key="1">
    <citation type="submission" date="2021-06" db="EMBL/GenBank/DDBJ databases">
        <title>44 bacteria genomes isolated from Dapeng, Shenzhen.</title>
        <authorList>
            <person name="Zheng W."/>
            <person name="Yu S."/>
            <person name="Huang Y."/>
        </authorList>
    </citation>
    <scope>NUCLEOTIDE SEQUENCE</scope>
    <source>
        <strain evidence="9">DP5N28-2</strain>
    </source>
</reference>
<dbReference type="Gene3D" id="3.40.50.1820">
    <property type="entry name" value="alpha/beta hydrolase"/>
    <property type="match status" value="1"/>
</dbReference>
<keyword evidence="4" id="KW-0732">Signal</keyword>
<comment type="caution">
    <text evidence="9">The sequence shown here is derived from an EMBL/GenBank/DDBJ whole genome shotgun (WGS) entry which is preliminary data.</text>
</comment>
<dbReference type="InterPro" id="IPR011118">
    <property type="entry name" value="Tannase/feruloyl_esterase"/>
</dbReference>
<keyword evidence="7" id="KW-1015">Disulfide bond</keyword>
<dbReference type="AlphaFoldDB" id="A0A953HMV6"/>
<dbReference type="RefSeq" id="WP_222580091.1">
    <property type="nucleotide sequence ID" value="NZ_JAHVHU010000009.1"/>
</dbReference>
<keyword evidence="10" id="KW-1185">Reference proteome</keyword>
<dbReference type="SUPFAM" id="SSF53474">
    <property type="entry name" value="alpha/beta-Hydrolases"/>
    <property type="match status" value="1"/>
</dbReference>
<evidence type="ECO:0000256" key="2">
    <source>
        <dbReference type="ARBA" id="ARBA00022487"/>
    </source>
</evidence>
<dbReference type="Pfam" id="PF07519">
    <property type="entry name" value="Tannase"/>
    <property type="match status" value="1"/>
</dbReference>
<evidence type="ECO:0000256" key="5">
    <source>
        <dbReference type="ARBA" id="ARBA00022801"/>
    </source>
</evidence>
<accession>A0A953HMV6</accession>